<gene>
    <name evidence="2" type="ORF">M378DRAFT_610832</name>
</gene>
<dbReference type="HOGENOM" id="CLU_1030452_0_0_1"/>
<proteinExistence type="predicted"/>
<evidence type="ECO:0000313" key="2">
    <source>
        <dbReference type="EMBL" id="KIL70200.1"/>
    </source>
</evidence>
<organism evidence="2 3">
    <name type="scientific">Amanita muscaria (strain Koide BX008)</name>
    <dbReference type="NCBI Taxonomy" id="946122"/>
    <lineage>
        <taxon>Eukaryota</taxon>
        <taxon>Fungi</taxon>
        <taxon>Dikarya</taxon>
        <taxon>Basidiomycota</taxon>
        <taxon>Agaricomycotina</taxon>
        <taxon>Agaricomycetes</taxon>
        <taxon>Agaricomycetidae</taxon>
        <taxon>Agaricales</taxon>
        <taxon>Pluteineae</taxon>
        <taxon>Amanitaceae</taxon>
        <taxon>Amanita</taxon>
    </lineage>
</organism>
<feature type="region of interest" description="Disordered" evidence="1">
    <location>
        <begin position="89"/>
        <end position="225"/>
    </location>
</feature>
<dbReference type="AlphaFoldDB" id="A0A0C2T2V8"/>
<reference evidence="2 3" key="1">
    <citation type="submission" date="2014-04" db="EMBL/GenBank/DDBJ databases">
        <title>Evolutionary Origins and Diversification of the Mycorrhizal Mutualists.</title>
        <authorList>
            <consortium name="DOE Joint Genome Institute"/>
            <consortium name="Mycorrhizal Genomics Consortium"/>
            <person name="Kohler A."/>
            <person name="Kuo A."/>
            <person name="Nagy L.G."/>
            <person name="Floudas D."/>
            <person name="Copeland A."/>
            <person name="Barry K.W."/>
            <person name="Cichocki N."/>
            <person name="Veneault-Fourrey C."/>
            <person name="LaButti K."/>
            <person name="Lindquist E.A."/>
            <person name="Lipzen A."/>
            <person name="Lundell T."/>
            <person name="Morin E."/>
            <person name="Murat C."/>
            <person name="Riley R."/>
            <person name="Ohm R."/>
            <person name="Sun H."/>
            <person name="Tunlid A."/>
            <person name="Henrissat B."/>
            <person name="Grigoriev I.V."/>
            <person name="Hibbett D.S."/>
            <person name="Martin F."/>
        </authorList>
    </citation>
    <scope>NUCLEOTIDE SEQUENCE [LARGE SCALE GENOMIC DNA]</scope>
    <source>
        <strain evidence="2 3">Koide BX008</strain>
    </source>
</reference>
<protein>
    <submittedName>
        <fullName evidence="2">Uncharacterized protein</fullName>
    </submittedName>
</protein>
<keyword evidence="3" id="KW-1185">Reference proteome</keyword>
<dbReference type="STRING" id="946122.A0A0C2T2V8"/>
<name>A0A0C2T2V8_AMAMK</name>
<feature type="compositionally biased region" description="Polar residues" evidence="1">
    <location>
        <begin position="165"/>
        <end position="174"/>
    </location>
</feature>
<evidence type="ECO:0000313" key="3">
    <source>
        <dbReference type="Proteomes" id="UP000054549"/>
    </source>
</evidence>
<accession>A0A0C2T2V8</accession>
<dbReference type="Proteomes" id="UP000054549">
    <property type="component" value="Unassembled WGS sequence"/>
</dbReference>
<dbReference type="OrthoDB" id="3438340at2759"/>
<dbReference type="InParanoid" id="A0A0C2T2V8"/>
<evidence type="ECO:0000256" key="1">
    <source>
        <dbReference type="SAM" id="MobiDB-lite"/>
    </source>
</evidence>
<feature type="compositionally biased region" description="Basic residues" evidence="1">
    <location>
        <begin position="107"/>
        <end position="117"/>
    </location>
</feature>
<feature type="region of interest" description="Disordered" evidence="1">
    <location>
        <begin position="1"/>
        <end position="21"/>
    </location>
</feature>
<sequence>MSKTKPAFEHPSTGGDEDNADLETLQARIDMSMSYAQDLVSSWIEPNKVATTSRSYDVEKELKEYMKRPLRYEHCIRSAARPYLPRLGVGASIPEENNMSREEARLKGRLRAKMKTKRSFDEVDKRKSASDDEEESKAGVIKKKTKIDPFASMSRLNKKSRSHPSSRATPASQESTEEPFNVGGDVARKPSPVKPAVSPVSQLQDTGSKEVDSMNSTAAKLSKSEALDQVTQAGTAQVRQPSHTIEGVLFYRFTLRVYQVRQLLSHLHRK</sequence>
<dbReference type="EMBL" id="KN818224">
    <property type="protein sequence ID" value="KIL70200.1"/>
    <property type="molecule type" value="Genomic_DNA"/>
</dbReference>
<feature type="compositionally biased region" description="Basic and acidic residues" evidence="1">
    <location>
        <begin position="118"/>
        <end position="130"/>
    </location>
</feature>